<reference evidence="2 3" key="1">
    <citation type="submission" date="2020-10" db="EMBL/GenBank/DDBJ databases">
        <title>Connecting structure to function with the recovery of over 1000 high-quality activated sludge metagenome-assembled genomes encoding full-length rRNA genes using long-read sequencing.</title>
        <authorList>
            <person name="Singleton C.M."/>
            <person name="Petriglieri F."/>
            <person name="Kristensen J.M."/>
            <person name="Kirkegaard R.H."/>
            <person name="Michaelsen T.Y."/>
            <person name="Andersen M.H."/>
            <person name="Karst S.M."/>
            <person name="Dueholm M.S."/>
            <person name="Nielsen P.H."/>
            <person name="Albertsen M."/>
        </authorList>
    </citation>
    <scope>NUCLEOTIDE SEQUENCE [LARGE SCALE GENOMIC DNA]</scope>
    <source>
        <strain evidence="2">Ribe_18-Q3-R11-54_MAXAC.273</strain>
    </source>
</reference>
<dbReference type="Gene3D" id="2.60.40.10">
    <property type="entry name" value="Immunoglobulins"/>
    <property type="match status" value="1"/>
</dbReference>
<dbReference type="EMBL" id="JADKGY010000025">
    <property type="protein sequence ID" value="MBK9983761.1"/>
    <property type="molecule type" value="Genomic_DNA"/>
</dbReference>
<dbReference type="Pfam" id="PF18962">
    <property type="entry name" value="Por_Secre_tail"/>
    <property type="match status" value="1"/>
</dbReference>
<dbReference type="PROSITE" id="PS50093">
    <property type="entry name" value="PKD"/>
    <property type="match status" value="1"/>
</dbReference>
<feature type="domain" description="PKD" evidence="1">
    <location>
        <begin position="698"/>
        <end position="766"/>
    </location>
</feature>
<evidence type="ECO:0000313" key="2">
    <source>
        <dbReference type="EMBL" id="MBK9983761.1"/>
    </source>
</evidence>
<name>A0A9D7SWY4_9BACT</name>
<evidence type="ECO:0000313" key="3">
    <source>
        <dbReference type="Proteomes" id="UP000808337"/>
    </source>
</evidence>
<dbReference type="InterPro" id="IPR026444">
    <property type="entry name" value="Secre_tail"/>
</dbReference>
<evidence type="ECO:0000259" key="1">
    <source>
        <dbReference type="PROSITE" id="PS50093"/>
    </source>
</evidence>
<dbReference type="Proteomes" id="UP000808337">
    <property type="component" value="Unassembled WGS sequence"/>
</dbReference>
<dbReference type="InterPro" id="IPR000601">
    <property type="entry name" value="PKD_dom"/>
</dbReference>
<comment type="caution">
    <text evidence="2">The sequence shown here is derived from an EMBL/GenBank/DDBJ whole genome shotgun (WGS) entry which is preliminary data.</text>
</comment>
<dbReference type="InterPro" id="IPR013783">
    <property type="entry name" value="Ig-like_fold"/>
</dbReference>
<dbReference type="InterPro" id="IPR035986">
    <property type="entry name" value="PKD_dom_sf"/>
</dbReference>
<sequence length="1544" mass="172017">MRPLLILPPKSDLIQSGILLLLISMAINSLISQDIDLCGMFPPHQATSNDPDSIYWDRFGNSYNLYSSFPGENTLERSIQFCGYYEIDYDIDVTQSFRDRICEVFESLSELIPQRINKSSCGDTYNPKRVKVRIGLDTLSSKILAVSSSFYGMGGSYLQNCNEVRENKVYLKINGGLADPPYPIFLFYDGRITININDTIKWFTGLENTPNDSFDLFSVILHEAGHLLGFASLIDSSGPVAGYISLWDKMIFTTPEYLENNQSENVVPLFTSDCVSNCWDLNGHLFGNYSELNQALVDNCSEFGNIDFVFGEHAVAPIYGGDLIENRLNSLSHLHPNCNNESIDYVMQRFLSKGHQRREFTQPELNILCELGYNLNKCESCFITSNSEIIEFNENLFTDPFFYGCVNDTIIIKFDDILCNDFTNSDSISISSWESPDGVNVVSNDSSFLISSSSVGVFVIVYTLKGCDCHLLNASFRVHFGPCFDCSQIDPCLNLTCVNGFEQFPIENNSYLVQPELSDGGYWVYENIPTNSVDVCIDSVGNKYLNMAGFSYDLEGLCLKLNEPIEPGCKLLINLKASSFVSDSKLRIHVSKHPPCNFADARIRLECIPTNCGTYQFNPICVDEISIDNLSGSVSCTSSPNLHSIDEYVWVNNTGDTINYVILSPGINETTIKIDDIIIRKVCLNSCFTYQYLEVCNDLAFTACDQDSSITHFWKFGDNSTSTALNPSHLYTHADTFVVKHIVGDICGNLDSTTLNIIVNTQTGECCPDTLISNSTIWDSTNVPHNGRFHTITVNHGVAFTISDDLTLQFCQDGALVIQPGGYVDLAGKLTSYGDMTWKGVFVAGDTSLSQAIDFNSGGFHGLQQGFLNTREGSIIENAMIGVRNYGLNEFESAGGMIRCDQTEFLNNTIGVDFGPYQNFNGAQPIPSLGSFENCTFLTNEDYHLNEPFYAFVNLLKVDGMSFRACTFENNLLPTLPSSIADFGFGIQAVSAGFGVYASSSTGGIFPCTDPCIVYDRTTFNGLGLGICVSTLDKNRLYYVYQAEFSNCYRGITSIGTTGGTILFNRFLFGDVPGNFSHGQIGVDLHFDHNGFVLQENTFELTTDQTDLNTIGILSNGIGAFDNNISRDSFIGIETANQAFGVNADTNIFFPRGLIYLCNINEETPAYGYDFHIPNTPALDLIHPFQTPGSSQGSNIATGNRFAYTANDFNNYGDGNILFWFYENGQNEEPRDSFSLGITSSFGIQNSCEMEYCAPPCIEDIDDIKGNYFTNIDSLDAAVEVYNEAIILAIPEKIQAARSKAVFFRREASNDAYSVIIHLMIDTLDYNVDSLIRWYGYLDTYGADLMIAGEFVVKHHYDEALGFLETLSSRRILSSEQNIDLEYMENIYTMLATKNVTLLDNVDLSNLRSIAYSNIGMSAGVSRSILSIYKEFIPLPYYLGQQIKFRVSESESQHENKTTPNEEILKIYPSPAGDFVTITWDEEKFQPNFIFVVDMYGRKIQALDKKLQPLTVLETFDWPNGLYRVVAQSKEGNIISGKVIIIRN</sequence>
<dbReference type="CDD" id="cd00146">
    <property type="entry name" value="PKD"/>
    <property type="match status" value="1"/>
</dbReference>
<proteinExistence type="predicted"/>
<accession>A0A9D7SWY4</accession>
<protein>
    <submittedName>
        <fullName evidence="2">PKD domain-containing protein</fullName>
    </submittedName>
</protein>
<dbReference type="SUPFAM" id="SSF49299">
    <property type="entry name" value="PKD domain"/>
    <property type="match status" value="1"/>
</dbReference>
<organism evidence="2 3">
    <name type="scientific">Candidatus Opimibacter skivensis</name>
    <dbReference type="NCBI Taxonomy" id="2982028"/>
    <lineage>
        <taxon>Bacteria</taxon>
        <taxon>Pseudomonadati</taxon>
        <taxon>Bacteroidota</taxon>
        <taxon>Saprospiria</taxon>
        <taxon>Saprospirales</taxon>
        <taxon>Saprospiraceae</taxon>
        <taxon>Candidatus Opimibacter</taxon>
    </lineage>
</organism>
<gene>
    <name evidence="2" type="ORF">IPP15_15555</name>
</gene>
<dbReference type="Pfam" id="PF18911">
    <property type="entry name" value="PKD_4"/>
    <property type="match status" value="1"/>
</dbReference>